<evidence type="ECO:0000256" key="3">
    <source>
        <dbReference type="ARBA" id="ARBA00022748"/>
    </source>
</evidence>
<keyword evidence="6" id="KW-0812">Transmembrane</keyword>
<dbReference type="SUPFAM" id="SSF48452">
    <property type="entry name" value="TPR-like"/>
    <property type="match status" value="1"/>
</dbReference>
<protein>
    <submittedName>
        <fullName evidence="9">C-type cytochrome biogenesis protein CcmI</fullName>
    </submittedName>
</protein>
<dbReference type="Pfam" id="PF23892">
    <property type="entry name" value="Ig_CycH"/>
    <property type="match status" value="1"/>
</dbReference>
<gene>
    <name evidence="9" type="primary">ccmI</name>
    <name evidence="9" type="ORF">RY831_31410</name>
</gene>
<keyword evidence="3" id="KW-0201">Cytochrome c-type biogenesis</keyword>
<evidence type="ECO:0000256" key="4">
    <source>
        <dbReference type="ARBA" id="ARBA00022803"/>
    </source>
</evidence>
<feature type="transmembrane region" description="Helical" evidence="6">
    <location>
        <begin position="93"/>
        <end position="113"/>
    </location>
</feature>
<dbReference type="InterPro" id="IPR019734">
    <property type="entry name" value="TPR_rpt"/>
</dbReference>
<dbReference type="PANTHER" id="PTHR47870">
    <property type="entry name" value="CYTOCHROME C-TYPE BIOGENESIS PROTEIN CCMH"/>
    <property type="match status" value="1"/>
</dbReference>
<evidence type="ECO:0000259" key="8">
    <source>
        <dbReference type="Pfam" id="PF23914"/>
    </source>
</evidence>
<evidence type="ECO:0000256" key="6">
    <source>
        <dbReference type="SAM" id="Phobius"/>
    </source>
</evidence>
<feature type="domain" description="Cytochrome c-type biogenesis protein H Ig-like" evidence="7">
    <location>
        <begin position="298"/>
        <end position="399"/>
    </location>
</feature>
<dbReference type="EMBL" id="JAWIIV010000065">
    <property type="protein sequence ID" value="MEC4723635.1"/>
    <property type="molecule type" value="Genomic_DNA"/>
</dbReference>
<sequence>MTVFLLGAAALVITVLAFLLPPLLRSSPGREDGAMLDESNLAVLRDQMRELEADRARGLINETSFAHARNELRQRVNDEVRPDTQTIASAGRWGAPLIAFIVPISAMLMYVVLGTPAAFVTANTEAHAPQSMDAAVQNLAKKLEAQPDNVDGWHILARSYNALERYEDALNAYAQLARLVPDDADVLTDYADTLAMVKDRSLQGEPEKLIERALAIDPDNVKAIALAGTAAFERKDYSRAIVHWEKMMALVPPESELATSTAGSIQEAKRMLDPGAAAEETASNQAAAIKPASIGGVVELDPALRARVADTDTVFIFARAVDGTAAPIAVIRATAKELPLKFMLDDQTLMIKSRKLSDHKQVIVGARISRSGNALSSPDALAGMMGPVAVGTKDIRIRISEN</sequence>
<comment type="subcellular location">
    <subcellularLocation>
        <location evidence="1">Cell envelope</location>
    </subcellularLocation>
</comment>
<keyword evidence="6" id="KW-1133">Transmembrane helix</keyword>
<evidence type="ECO:0000313" key="10">
    <source>
        <dbReference type="Proteomes" id="UP001352263"/>
    </source>
</evidence>
<feature type="repeat" description="TPR" evidence="5">
    <location>
        <begin position="150"/>
        <end position="183"/>
    </location>
</feature>
<accession>A0ABU6JIW0</accession>
<comment type="caution">
    <text evidence="9">The sequence shown here is derived from an EMBL/GenBank/DDBJ whole genome shotgun (WGS) entry which is preliminary data.</text>
</comment>
<name>A0ABU6JIW0_9BURK</name>
<keyword evidence="2" id="KW-0677">Repeat</keyword>
<evidence type="ECO:0000256" key="2">
    <source>
        <dbReference type="ARBA" id="ARBA00022737"/>
    </source>
</evidence>
<proteinExistence type="predicted"/>
<reference evidence="9 10" key="1">
    <citation type="submission" date="2023-10" db="EMBL/GenBank/DDBJ databases">
        <title>Noviherbaspirillum sp. CPCC 100848 genome assembly.</title>
        <authorList>
            <person name="Li X.Y."/>
            <person name="Fang X.M."/>
        </authorList>
    </citation>
    <scope>NUCLEOTIDE SEQUENCE [LARGE SCALE GENOMIC DNA]</scope>
    <source>
        <strain evidence="9 10">CPCC 100848</strain>
    </source>
</reference>
<dbReference type="PROSITE" id="PS50005">
    <property type="entry name" value="TPR"/>
    <property type="match status" value="1"/>
</dbReference>
<feature type="domain" description="Cytochrome c-type biogenesis protein H TPR" evidence="8">
    <location>
        <begin position="125"/>
        <end position="256"/>
    </location>
</feature>
<keyword evidence="10" id="KW-1185">Reference proteome</keyword>
<evidence type="ECO:0000313" key="9">
    <source>
        <dbReference type="EMBL" id="MEC4723635.1"/>
    </source>
</evidence>
<dbReference type="InterPro" id="IPR056413">
    <property type="entry name" value="TPR_CcmH_CycH"/>
</dbReference>
<organism evidence="9 10">
    <name type="scientific">Noviherbaspirillum album</name>
    <dbReference type="NCBI Taxonomy" id="3080276"/>
    <lineage>
        <taxon>Bacteria</taxon>
        <taxon>Pseudomonadati</taxon>
        <taxon>Pseudomonadota</taxon>
        <taxon>Betaproteobacteria</taxon>
        <taxon>Burkholderiales</taxon>
        <taxon>Oxalobacteraceae</taxon>
        <taxon>Noviherbaspirillum</taxon>
    </lineage>
</organism>
<evidence type="ECO:0000256" key="1">
    <source>
        <dbReference type="ARBA" id="ARBA00004196"/>
    </source>
</evidence>
<evidence type="ECO:0000256" key="5">
    <source>
        <dbReference type="PROSITE-ProRule" id="PRU00339"/>
    </source>
</evidence>
<dbReference type="SMART" id="SM00028">
    <property type="entry name" value="TPR"/>
    <property type="match status" value="2"/>
</dbReference>
<dbReference type="InterPro" id="IPR017560">
    <property type="entry name" value="Cyt_c_biogenesis_CcmI"/>
</dbReference>
<dbReference type="InterPro" id="IPR011990">
    <property type="entry name" value="TPR-like_helical_dom_sf"/>
</dbReference>
<dbReference type="PANTHER" id="PTHR47870:SF4">
    <property type="entry name" value="CYTOCHROME C-TYPE BIOGENESIS PROTEIN CYCH"/>
    <property type="match status" value="1"/>
</dbReference>
<dbReference type="Gene3D" id="1.25.40.10">
    <property type="entry name" value="Tetratricopeptide repeat domain"/>
    <property type="match status" value="1"/>
</dbReference>
<dbReference type="RefSeq" id="WP_326510244.1">
    <property type="nucleotide sequence ID" value="NZ_JAWIIV010000065.1"/>
</dbReference>
<dbReference type="InterPro" id="IPR056412">
    <property type="entry name" value="Ig_CycH"/>
</dbReference>
<dbReference type="InterPro" id="IPR051263">
    <property type="entry name" value="C-type_cytochrome_biogenesis"/>
</dbReference>
<evidence type="ECO:0000259" key="7">
    <source>
        <dbReference type="Pfam" id="PF23892"/>
    </source>
</evidence>
<keyword evidence="4 5" id="KW-0802">TPR repeat</keyword>
<keyword evidence="6" id="KW-0472">Membrane</keyword>
<dbReference type="Pfam" id="PF23914">
    <property type="entry name" value="TPR_CcmH_CycH"/>
    <property type="match status" value="1"/>
</dbReference>
<dbReference type="Proteomes" id="UP001352263">
    <property type="component" value="Unassembled WGS sequence"/>
</dbReference>
<dbReference type="NCBIfam" id="TIGR03142">
    <property type="entry name" value="cytochro_ccmI"/>
    <property type="match status" value="1"/>
</dbReference>